<evidence type="ECO:0000313" key="2">
    <source>
        <dbReference type="Proteomes" id="UP000305778"/>
    </source>
</evidence>
<gene>
    <name evidence="1" type="ORF">FCI23_46680</name>
</gene>
<reference evidence="1 2" key="1">
    <citation type="submission" date="2019-04" db="EMBL/GenBank/DDBJ databases">
        <title>Streptomyces oryziradicis sp. nov., a novel actinomycete isolated from rhizosphere soil of rice (Oryza sativa L.).</title>
        <authorList>
            <person name="Li C."/>
        </authorList>
    </citation>
    <scope>NUCLEOTIDE SEQUENCE [LARGE SCALE GENOMIC DNA]</scope>
    <source>
        <strain evidence="1 2">NEAU-C40</strain>
    </source>
</reference>
<dbReference type="OrthoDB" id="9798632at2"/>
<evidence type="ECO:0000313" key="1">
    <source>
        <dbReference type="EMBL" id="TJZ99197.1"/>
    </source>
</evidence>
<organism evidence="1 2">
    <name type="scientific">Actinacidiphila oryziradicis</name>
    <dbReference type="NCBI Taxonomy" id="2571141"/>
    <lineage>
        <taxon>Bacteria</taxon>
        <taxon>Bacillati</taxon>
        <taxon>Actinomycetota</taxon>
        <taxon>Actinomycetes</taxon>
        <taxon>Kitasatosporales</taxon>
        <taxon>Streptomycetaceae</taxon>
        <taxon>Actinacidiphila</taxon>
    </lineage>
</organism>
<dbReference type="RefSeq" id="WP_136730100.1">
    <property type="nucleotide sequence ID" value="NZ_SUMC01000114.1"/>
</dbReference>
<dbReference type="Proteomes" id="UP000305778">
    <property type="component" value="Unassembled WGS sequence"/>
</dbReference>
<dbReference type="AlphaFoldDB" id="A0A4U0RUN3"/>
<comment type="caution">
    <text evidence="1">The sequence shown here is derived from an EMBL/GenBank/DDBJ whole genome shotgun (WGS) entry which is preliminary data.</text>
</comment>
<name>A0A4U0RUN3_9ACTN</name>
<proteinExistence type="predicted"/>
<keyword evidence="2" id="KW-1185">Reference proteome</keyword>
<dbReference type="EMBL" id="SUMC01000114">
    <property type="protein sequence ID" value="TJZ99197.1"/>
    <property type="molecule type" value="Genomic_DNA"/>
</dbReference>
<accession>A0A4U0RUN3</accession>
<sequence length="84" mass="9720">MPFRAYVFRPAYIQPRHGARPRTRSYRLVYASTSWLYPLLHRPFLRHTTTTDTLGRAMLAVTRPQGRGPRVLASAEINSLRARP</sequence>
<protein>
    <submittedName>
        <fullName evidence="1">Uncharacterized protein</fullName>
    </submittedName>
</protein>